<feature type="domain" description="Carboxymuconolactone decarboxylase-like" evidence="1">
    <location>
        <begin position="14"/>
        <end position="84"/>
    </location>
</feature>
<name>A0ABT2UHR7_9BACL</name>
<reference evidence="2 3" key="1">
    <citation type="submission" date="2022-09" db="EMBL/GenBank/DDBJ databases">
        <authorList>
            <person name="Han X.L."/>
            <person name="Wang Q."/>
            <person name="Lu T."/>
        </authorList>
    </citation>
    <scope>NUCLEOTIDE SEQUENCE [LARGE SCALE GENOMIC DNA]</scope>
    <source>
        <strain evidence="2 3">WQ 127069</strain>
    </source>
</reference>
<evidence type="ECO:0000313" key="3">
    <source>
        <dbReference type="Proteomes" id="UP001652445"/>
    </source>
</evidence>
<dbReference type="PANTHER" id="PTHR33930:SF2">
    <property type="entry name" value="BLR3452 PROTEIN"/>
    <property type="match status" value="1"/>
</dbReference>
<keyword evidence="3" id="KW-1185">Reference proteome</keyword>
<evidence type="ECO:0000259" key="1">
    <source>
        <dbReference type="Pfam" id="PF02627"/>
    </source>
</evidence>
<dbReference type="EMBL" id="JAOQIO010000077">
    <property type="protein sequence ID" value="MCU6794192.1"/>
    <property type="molecule type" value="Genomic_DNA"/>
</dbReference>
<dbReference type="PANTHER" id="PTHR33930">
    <property type="entry name" value="ALKYL HYDROPEROXIDE REDUCTASE AHPD"/>
    <property type="match status" value="1"/>
</dbReference>
<gene>
    <name evidence="2" type="ORF">OB236_18975</name>
</gene>
<dbReference type="RefSeq" id="WP_262685386.1">
    <property type="nucleotide sequence ID" value="NZ_JAOQIO010000077.1"/>
</dbReference>
<sequence length="111" mass="11913">MKNPDFEFFAEQFPQVADQFRGLHRSVVAESALDPKTQQLIYISNLAALGYAPAVKSHLPLAIQAGASKEEILAALLTSIPAGGLVPVLPLLKEVSLTLDDLLAQKTTTDN</sequence>
<comment type="caution">
    <text evidence="2">The sequence shown here is derived from an EMBL/GenBank/DDBJ whole genome shotgun (WGS) entry which is preliminary data.</text>
</comment>
<dbReference type="Gene3D" id="1.20.1290.10">
    <property type="entry name" value="AhpD-like"/>
    <property type="match status" value="1"/>
</dbReference>
<organism evidence="2 3">
    <name type="scientific">Paenibacillus baimaensis</name>
    <dbReference type="NCBI Taxonomy" id="2982185"/>
    <lineage>
        <taxon>Bacteria</taxon>
        <taxon>Bacillati</taxon>
        <taxon>Bacillota</taxon>
        <taxon>Bacilli</taxon>
        <taxon>Bacillales</taxon>
        <taxon>Paenibacillaceae</taxon>
        <taxon>Paenibacillus</taxon>
    </lineage>
</organism>
<dbReference type="InterPro" id="IPR029032">
    <property type="entry name" value="AhpD-like"/>
</dbReference>
<evidence type="ECO:0000313" key="2">
    <source>
        <dbReference type="EMBL" id="MCU6794192.1"/>
    </source>
</evidence>
<dbReference type="SUPFAM" id="SSF69118">
    <property type="entry name" value="AhpD-like"/>
    <property type="match status" value="1"/>
</dbReference>
<dbReference type="Proteomes" id="UP001652445">
    <property type="component" value="Unassembled WGS sequence"/>
</dbReference>
<dbReference type="InterPro" id="IPR003779">
    <property type="entry name" value="CMD-like"/>
</dbReference>
<proteinExistence type="predicted"/>
<dbReference type="Pfam" id="PF02627">
    <property type="entry name" value="CMD"/>
    <property type="match status" value="1"/>
</dbReference>
<protein>
    <submittedName>
        <fullName evidence="2">Carboxymuconolactone decarboxylase family protein</fullName>
    </submittedName>
</protein>
<accession>A0ABT2UHR7</accession>